<sequence>MLIVTYLVIYDFYDEMFEFYQVIDEDLRIFRKYANDAQETMLLRTRMTEREVFKAIIRIKQAVDAHPPTETLINIANAFKNPCMNHLETKLKTIYTAENSTFLY</sequence>
<evidence type="ECO:0000313" key="2">
    <source>
        <dbReference type="Proteomes" id="UP000270094"/>
    </source>
</evidence>
<accession>A0A3P7I5D4</accession>
<reference evidence="1 2" key="1">
    <citation type="submission" date="2018-11" db="EMBL/GenBank/DDBJ databases">
        <authorList>
            <consortium name="Pathogen Informatics"/>
        </authorList>
    </citation>
    <scope>NUCLEOTIDE SEQUENCE [LARGE SCALE GENOMIC DNA]</scope>
</reference>
<name>A0A3P7I5D4_STRVU</name>
<protein>
    <submittedName>
        <fullName evidence="1">Uncharacterized protein</fullName>
    </submittedName>
</protein>
<organism evidence="1 2">
    <name type="scientific">Strongylus vulgaris</name>
    <name type="common">Blood worm</name>
    <dbReference type="NCBI Taxonomy" id="40348"/>
    <lineage>
        <taxon>Eukaryota</taxon>
        <taxon>Metazoa</taxon>
        <taxon>Ecdysozoa</taxon>
        <taxon>Nematoda</taxon>
        <taxon>Chromadorea</taxon>
        <taxon>Rhabditida</taxon>
        <taxon>Rhabditina</taxon>
        <taxon>Rhabditomorpha</taxon>
        <taxon>Strongyloidea</taxon>
        <taxon>Strongylidae</taxon>
        <taxon>Strongylus</taxon>
    </lineage>
</organism>
<dbReference type="Proteomes" id="UP000270094">
    <property type="component" value="Unassembled WGS sequence"/>
</dbReference>
<proteinExistence type="predicted"/>
<evidence type="ECO:0000313" key="1">
    <source>
        <dbReference type="EMBL" id="VDM68601.1"/>
    </source>
</evidence>
<gene>
    <name evidence="1" type="ORF">SVUK_LOCUS3599</name>
</gene>
<dbReference type="AlphaFoldDB" id="A0A3P7I5D4"/>
<keyword evidence="2" id="KW-1185">Reference proteome</keyword>
<dbReference type="EMBL" id="UYYB01009369">
    <property type="protein sequence ID" value="VDM68601.1"/>
    <property type="molecule type" value="Genomic_DNA"/>
</dbReference>
<dbReference type="OrthoDB" id="5863635at2759"/>